<reference evidence="1 2" key="1">
    <citation type="submission" date="2019-06" db="EMBL/GenBank/DDBJ databases">
        <title>Whole genome shotgun sequence of Corynebacterium flavescens NBRC 14136.</title>
        <authorList>
            <person name="Hosoyama A."/>
            <person name="Uohara A."/>
            <person name="Ohji S."/>
            <person name="Ichikawa N."/>
        </authorList>
    </citation>
    <scope>NUCLEOTIDE SEQUENCE [LARGE SCALE GENOMIC DNA]</scope>
    <source>
        <strain evidence="1 2">NBRC 14136</strain>
    </source>
</reference>
<comment type="caution">
    <text evidence="1">The sequence shown here is derived from an EMBL/GenBank/DDBJ whole genome shotgun (WGS) entry which is preliminary data.</text>
</comment>
<name>A0AB73B5J9_CORFL</name>
<dbReference type="EMBL" id="BJNB01000006">
    <property type="protein sequence ID" value="GEB97175.1"/>
    <property type="molecule type" value="Genomic_DNA"/>
</dbReference>
<protein>
    <submittedName>
        <fullName evidence="1">Uncharacterized protein</fullName>
    </submittedName>
</protein>
<evidence type="ECO:0000313" key="1">
    <source>
        <dbReference type="EMBL" id="GEB97175.1"/>
    </source>
</evidence>
<proteinExistence type="predicted"/>
<accession>A0AB73B5J9</accession>
<dbReference type="RefSeq" id="WP_170216819.1">
    <property type="nucleotide sequence ID" value="NZ_BJNB01000006.1"/>
</dbReference>
<gene>
    <name evidence="1" type="ORF">CFL01nite_06700</name>
</gene>
<dbReference type="GeneID" id="82881606"/>
<dbReference type="AlphaFoldDB" id="A0AB73B5J9"/>
<evidence type="ECO:0000313" key="2">
    <source>
        <dbReference type="Proteomes" id="UP000315353"/>
    </source>
</evidence>
<dbReference type="Proteomes" id="UP000315353">
    <property type="component" value="Unassembled WGS sequence"/>
</dbReference>
<sequence length="53" mass="5740">MAIKPHDPRKVGDHETVGAEIGAILAEPAADLNEELEQLSRAHGVLREALQEN</sequence>
<organism evidence="1 2">
    <name type="scientific">Corynebacterium flavescens</name>
    <dbReference type="NCBI Taxonomy" id="28028"/>
    <lineage>
        <taxon>Bacteria</taxon>
        <taxon>Bacillati</taxon>
        <taxon>Actinomycetota</taxon>
        <taxon>Actinomycetes</taxon>
        <taxon>Mycobacteriales</taxon>
        <taxon>Corynebacteriaceae</taxon>
        <taxon>Corynebacterium</taxon>
    </lineage>
</organism>